<dbReference type="Gene3D" id="3.40.50.1820">
    <property type="entry name" value="alpha/beta hydrolase"/>
    <property type="match status" value="1"/>
</dbReference>
<evidence type="ECO:0000313" key="9">
    <source>
        <dbReference type="Proteomes" id="UP000179769"/>
    </source>
</evidence>
<evidence type="ECO:0000313" key="8">
    <source>
        <dbReference type="EMBL" id="OHV23764.1"/>
    </source>
</evidence>
<dbReference type="PANTHER" id="PTHR38050:SF2">
    <property type="entry name" value="FERULOYL ESTERASE C-RELATED"/>
    <property type="match status" value="1"/>
</dbReference>
<evidence type="ECO:0000256" key="5">
    <source>
        <dbReference type="ARBA" id="ARBA00022801"/>
    </source>
</evidence>
<evidence type="ECO:0000256" key="6">
    <source>
        <dbReference type="ARBA" id="ARBA00023277"/>
    </source>
</evidence>
<accession>A0A1S1PV00</accession>
<name>A0A1S1PV00_9ACTN</name>
<dbReference type="RefSeq" id="WP_071065803.1">
    <property type="nucleotide sequence ID" value="NZ_MAXA01000239.1"/>
</dbReference>
<dbReference type="InterPro" id="IPR043595">
    <property type="entry name" value="FaeB/C/D"/>
</dbReference>
<evidence type="ECO:0000256" key="3">
    <source>
        <dbReference type="ARBA" id="ARBA00022651"/>
    </source>
</evidence>
<dbReference type="AlphaFoldDB" id="A0A1S1PV00"/>
<dbReference type="GO" id="GO:0030600">
    <property type="term" value="F:feruloyl esterase activity"/>
    <property type="evidence" value="ECO:0007669"/>
    <property type="project" value="InterPro"/>
</dbReference>
<comment type="subcellular location">
    <subcellularLocation>
        <location evidence="1">Secreted</location>
    </subcellularLocation>
</comment>
<dbReference type="OrthoDB" id="9767239at2"/>
<gene>
    <name evidence="8" type="ORF">BBK14_24050</name>
</gene>
<proteinExistence type="predicted"/>
<evidence type="ECO:0000256" key="1">
    <source>
        <dbReference type="ARBA" id="ARBA00004613"/>
    </source>
</evidence>
<dbReference type="EMBL" id="MAXA01000239">
    <property type="protein sequence ID" value="OHV23764.1"/>
    <property type="molecule type" value="Genomic_DNA"/>
</dbReference>
<comment type="caution">
    <text evidence="8">The sequence shown here is derived from an EMBL/GenBank/DDBJ whole genome shotgun (WGS) entry which is preliminary data.</text>
</comment>
<keyword evidence="3" id="KW-0858">Xylan degradation</keyword>
<keyword evidence="5" id="KW-0378">Hydrolase</keyword>
<keyword evidence="9" id="KW-1185">Reference proteome</keyword>
<keyword evidence="4" id="KW-0732">Signal</keyword>
<dbReference type="SUPFAM" id="SSF53474">
    <property type="entry name" value="alpha/beta-Hydrolases"/>
    <property type="match status" value="1"/>
</dbReference>
<evidence type="ECO:0000256" key="2">
    <source>
        <dbReference type="ARBA" id="ARBA00022525"/>
    </source>
</evidence>
<dbReference type="PANTHER" id="PTHR38050">
    <property type="match status" value="1"/>
</dbReference>
<keyword evidence="7" id="KW-0624">Polysaccharide degradation</keyword>
<dbReference type="InterPro" id="IPR029058">
    <property type="entry name" value="AB_hydrolase_fold"/>
</dbReference>
<dbReference type="PROSITE" id="PS51257">
    <property type="entry name" value="PROKAR_LIPOPROTEIN"/>
    <property type="match status" value="1"/>
</dbReference>
<reference evidence="9" key="1">
    <citation type="submission" date="2016-07" db="EMBL/GenBank/DDBJ databases">
        <title>Frankia sp. NRRL B-16219 Genome sequencing.</title>
        <authorList>
            <person name="Ghodhbane-Gtari F."/>
            <person name="Swanson E."/>
            <person name="Gueddou A."/>
            <person name="Louati M."/>
            <person name="Nouioui I."/>
            <person name="Hezbri K."/>
            <person name="Abebe-Akele F."/>
            <person name="Simpson S."/>
            <person name="Morris K."/>
            <person name="Thomas K."/>
            <person name="Gtari M."/>
            <person name="Tisa L.S."/>
        </authorList>
    </citation>
    <scope>NUCLEOTIDE SEQUENCE [LARGE SCALE GENOMIC DNA]</scope>
    <source>
        <strain evidence="9">NRRL B-16219</strain>
    </source>
</reference>
<protein>
    <submittedName>
        <fullName evidence="8">Polyhydroxybutyrate depolymerase</fullName>
    </submittedName>
</protein>
<keyword evidence="6" id="KW-0119">Carbohydrate metabolism</keyword>
<dbReference type="GO" id="GO:0005576">
    <property type="term" value="C:extracellular region"/>
    <property type="evidence" value="ECO:0007669"/>
    <property type="project" value="UniProtKB-SubCell"/>
</dbReference>
<keyword evidence="2" id="KW-0964">Secreted</keyword>
<evidence type="ECO:0000256" key="7">
    <source>
        <dbReference type="ARBA" id="ARBA00023326"/>
    </source>
</evidence>
<evidence type="ECO:0000256" key="4">
    <source>
        <dbReference type="ARBA" id="ARBA00022729"/>
    </source>
</evidence>
<dbReference type="Proteomes" id="UP000179769">
    <property type="component" value="Unassembled WGS sequence"/>
</dbReference>
<sequence length="354" mass="35805">MRVRSFAVVGFGLVAVLLAGGCQRGGPVIPGSPAAPSAAGAAAAGTVVRSLTVDGRERSYRAHVPAAGGVDLPVMIVLHGGGGNGELTERQTGFSELADEAGFLAVYPDGTARAGGRLLTWNAGNCCGFARDNDIDDVAFIGALLDDLAERYPVDLDRVGVTGLSNGAMMSYRIGCELSARVAIIAPVAGAMNVDGCQPTRPVAVLAIHGTADDNVPYAGGRSTGRGVGTENDRVDQSVAYAIQFWAEHNACGATPEAEGVDGPGGPVPGGTVGPGGPWVPEPSAVPDGTVIRTTYSGCAQGADVVLYSVGGGGHAWPGGTKIRPRADDAPDAPDATRVIWEFLTSHSPPAQPS</sequence>
<organism evidence="8 9">
    <name type="scientific">Parafrankia soli</name>
    <dbReference type="NCBI Taxonomy" id="2599596"/>
    <lineage>
        <taxon>Bacteria</taxon>
        <taxon>Bacillati</taxon>
        <taxon>Actinomycetota</taxon>
        <taxon>Actinomycetes</taxon>
        <taxon>Frankiales</taxon>
        <taxon>Frankiaceae</taxon>
        <taxon>Parafrankia</taxon>
    </lineage>
</organism>
<dbReference type="GO" id="GO:0045493">
    <property type="term" value="P:xylan catabolic process"/>
    <property type="evidence" value="ECO:0007669"/>
    <property type="project" value="UniProtKB-KW"/>
</dbReference>